<dbReference type="AlphaFoldDB" id="A0A401U0F7"/>
<evidence type="ECO:0000313" key="3">
    <source>
        <dbReference type="Proteomes" id="UP000287033"/>
    </source>
</evidence>
<feature type="region of interest" description="Disordered" evidence="1">
    <location>
        <begin position="78"/>
        <end position="124"/>
    </location>
</feature>
<comment type="caution">
    <text evidence="2">The sequence shown here is derived from an EMBL/GenBank/DDBJ whole genome shotgun (WGS) entry which is preliminary data.</text>
</comment>
<dbReference type="Proteomes" id="UP000287033">
    <property type="component" value="Unassembled WGS sequence"/>
</dbReference>
<organism evidence="2 3">
    <name type="scientific">Chiloscyllium punctatum</name>
    <name type="common">Brownbanded bambooshark</name>
    <name type="synonym">Hemiscyllium punctatum</name>
    <dbReference type="NCBI Taxonomy" id="137246"/>
    <lineage>
        <taxon>Eukaryota</taxon>
        <taxon>Metazoa</taxon>
        <taxon>Chordata</taxon>
        <taxon>Craniata</taxon>
        <taxon>Vertebrata</taxon>
        <taxon>Chondrichthyes</taxon>
        <taxon>Elasmobranchii</taxon>
        <taxon>Galeomorphii</taxon>
        <taxon>Galeoidea</taxon>
        <taxon>Orectolobiformes</taxon>
        <taxon>Hemiscylliidae</taxon>
        <taxon>Chiloscyllium</taxon>
    </lineage>
</organism>
<accession>A0A401U0F7</accession>
<keyword evidence="3" id="KW-1185">Reference proteome</keyword>
<name>A0A401U0F7_CHIPU</name>
<gene>
    <name evidence="2" type="ORF">chiPu_0032921</name>
</gene>
<reference evidence="2 3" key="1">
    <citation type="journal article" date="2018" name="Nat. Ecol. Evol.">
        <title>Shark genomes provide insights into elasmobranch evolution and the origin of vertebrates.</title>
        <authorList>
            <person name="Hara Y"/>
            <person name="Yamaguchi K"/>
            <person name="Onimaru K"/>
            <person name="Kadota M"/>
            <person name="Koyanagi M"/>
            <person name="Keeley SD"/>
            <person name="Tatsumi K"/>
            <person name="Tanaka K"/>
            <person name="Motone F"/>
            <person name="Kageyama Y"/>
            <person name="Nozu R"/>
            <person name="Adachi N"/>
            <person name="Nishimura O"/>
            <person name="Nakagawa R"/>
            <person name="Tanegashima C"/>
            <person name="Kiyatake I"/>
            <person name="Matsumoto R"/>
            <person name="Murakumo K"/>
            <person name="Nishida K"/>
            <person name="Terakita A"/>
            <person name="Kuratani S"/>
            <person name="Sato K"/>
            <person name="Hyodo S Kuraku.S."/>
        </authorList>
    </citation>
    <scope>NUCLEOTIDE SEQUENCE [LARGE SCALE GENOMIC DNA]</scope>
</reference>
<dbReference type="EMBL" id="BEZZ01248981">
    <property type="protein sequence ID" value="GCC48382.1"/>
    <property type="molecule type" value="Genomic_DNA"/>
</dbReference>
<protein>
    <submittedName>
        <fullName evidence="2">Uncharacterized protein</fullName>
    </submittedName>
</protein>
<proteinExistence type="predicted"/>
<evidence type="ECO:0000313" key="2">
    <source>
        <dbReference type="EMBL" id="GCC48382.1"/>
    </source>
</evidence>
<feature type="non-terminal residue" evidence="2">
    <location>
        <position position="1"/>
    </location>
</feature>
<dbReference type="AntiFam" id="ANF00110">
    <property type="entry name" value="Shadow ORF (opposite hemE)"/>
</dbReference>
<evidence type="ECO:0000256" key="1">
    <source>
        <dbReference type="SAM" id="MobiDB-lite"/>
    </source>
</evidence>
<sequence>RLQRDLGGEFGREAEIEEAAGLGAQLAVLRQIAAGLPHHPERWPGLPVARQEVDERLLDGILGHAKIPDLGQILAPDTRCGAAGQGGSGTPGALPAEAGPTFPASDPVGATQAAPSKRDGNCDN</sequence>